<dbReference type="Gene3D" id="4.10.280.10">
    <property type="entry name" value="Helix-loop-helix DNA-binding domain"/>
    <property type="match status" value="1"/>
</dbReference>
<dbReference type="AlphaFoldDB" id="A0AAW1N6M3"/>
<sequence length="404" mass="44525">MGDDVSSQMGYQHHSGESMFNCPSSVVNTRPMIMHPGYSSGYDPEVSLSQRGIFDDSLIVAQSELTKSSSFPTIHEIQGASTSSQMANYSSDPNFAQMLPKLSMFGSGNIRELVNPFGLPSRSQNPMAHFPRNDAPAKSGMDDVCQAEKICKVSEGRTVGVSPNGKRKRDPELHSPIVKAADGDPRKDNSGESLCSKEQDIERPKSEQNTRANSSGKKPSKQVEDNSQEEEPSKQNYIHVRARRGQATNSHSLAERVRREKISERMRLLQDLVPGCNKITGKAVMLDEIINYVQSLQHQVEFLSMKLATVNPEVNFDIERLLPKDILQSQGSGPPILWFDQVTSSSHGFPQGIHRTLTTNTTSQYHHMPQAVWDGDLQSLLQMGFHSNAGIGDLGSNGSSKTEL</sequence>
<dbReference type="CDD" id="cd18919">
    <property type="entry name" value="bHLH_AtBPE_like"/>
    <property type="match status" value="1"/>
</dbReference>
<feature type="domain" description="BHLH" evidence="6">
    <location>
        <begin position="246"/>
        <end position="296"/>
    </location>
</feature>
<dbReference type="InterPro" id="IPR036638">
    <property type="entry name" value="HLH_DNA-bd_sf"/>
</dbReference>
<dbReference type="InterPro" id="IPR024097">
    <property type="entry name" value="bHLH_ZIP_TF"/>
</dbReference>
<feature type="compositionally biased region" description="Basic and acidic residues" evidence="5">
    <location>
        <begin position="181"/>
        <end position="208"/>
    </location>
</feature>
<keyword evidence="8" id="KW-1185">Reference proteome</keyword>
<dbReference type="PROSITE" id="PS50888">
    <property type="entry name" value="BHLH"/>
    <property type="match status" value="1"/>
</dbReference>
<keyword evidence="4" id="KW-0539">Nucleus</keyword>
<evidence type="ECO:0000256" key="2">
    <source>
        <dbReference type="ARBA" id="ARBA00023015"/>
    </source>
</evidence>
<comment type="subcellular location">
    <subcellularLocation>
        <location evidence="1">Nucleus</location>
    </subcellularLocation>
</comment>
<name>A0AAW1N6M3_SAPOF</name>
<keyword evidence="2" id="KW-0805">Transcription regulation</keyword>
<dbReference type="EMBL" id="JBDFQZ010000001">
    <property type="protein sequence ID" value="KAK9756511.1"/>
    <property type="molecule type" value="Genomic_DNA"/>
</dbReference>
<gene>
    <name evidence="7" type="ORF">RND81_01G103000</name>
</gene>
<comment type="caution">
    <text evidence="7">The sequence shown here is derived from an EMBL/GenBank/DDBJ whole genome shotgun (WGS) entry which is preliminary data.</text>
</comment>
<dbReference type="PANTHER" id="PTHR12565">
    <property type="entry name" value="STEROL REGULATORY ELEMENT-BINDING PROTEIN"/>
    <property type="match status" value="1"/>
</dbReference>
<evidence type="ECO:0000256" key="1">
    <source>
        <dbReference type="ARBA" id="ARBA00004123"/>
    </source>
</evidence>
<dbReference type="Pfam" id="PF00010">
    <property type="entry name" value="HLH"/>
    <property type="match status" value="1"/>
</dbReference>
<keyword evidence="3" id="KW-0804">Transcription</keyword>
<evidence type="ECO:0000259" key="6">
    <source>
        <dbReference type="PROSITE" id="PS50888"/>
    </source>
</evidence>
<dbReference type="EMBL" id="JBDFQZ010000001">
    <property type="protein sequence ID" value="KAK9756514.1"/>
    <property type="molecule type" value="Genomic_DNA"/>
</dbReference>
<evidence type="ECO:0000313" key="8">
    <source>
        <dbReference type="Proteomes" id="UP001443914"/>
    </source>
</evidence>
<protein>
    <recommendedName>
        <fullName evidence="6">BHLH domain-containing protein</fullName>
    </recommendedName>
</protein>
<dbReference type="FunFam" id="4.10.280.10:FF:000002">
    <property type="entry name" value="Basic helix-loop-helix transcription factor"/>
    <property type="match status" value="1"/>
</dbReference>
<evidence type="ECO:0000256" key="3">
    <source>
        <dbReference type="ARBA" id="ARBA00023163"/>
    </source>
</evidence>
<evidence type="ECO:0000313" key="7">
    <source>
        <dbReference type="EMBL" id="KAK9756510.1"/>
    </source>
</evidence>
<dbReference type="EMBL" id="JBDFQZ010000001">
    <property type="protein sequence ID" value="KAK9756510.1"/>
    <property type="molecule type" value="Genomic_DNA"/>
</dbReference>
<reference evidence="7 8" key="1">
    <citation type="submission" date="2024-03" db="EMBL/GenBank/DDBJ databases">
        <title>WGS assembly of Saponaria officinalis var. Norfolk2.</title>
        <authorList>
            <person name="Jenkins J."/>
            <person name="Shu S."/>
            <person name="Grimwood J."/>
            <person name="Barry K."/>
            <person name="Goodstein D."/>
            <person name="Schmutz J."/>
            <person name="Leebens-Mack J."/>
            <person name="Osbourn A."/>
        </authorList>
    </citation>
    <scope>NUCLEOTIDE SEQUENCE [LARGE SCALE GENOMIC DNA]</scope>
    <source>
        <strain evidence="8">cv. Norfolk2</strain>
        <strain evidence="7">JIC</strain>
        <tissue evidence="7">Leaf</tissue>
    </source>
</reference>
<accession>A0AAW1N6M3</accession>
<dbReference type="InterPro" id="IPR011598">
    <property type="entry name" value="bHLH_dom"/>
</dbReference>
<dbReference type="SUPFAM" id="SSF47459">
    <property type="entry name" value="HLH, helix-loop-helix DNA-binding domain"/>
    <property type="match status" value="1"/>
</dbReference>
<dbReference type="EMBL" id="JBDFQZ010000001">
    <property type="protein sequence ID" value="KAK9756512.1"/>
    <property type="molecule type" value="Genomic_DNA"/>
</dbReference>
<dbReference type="GO" id="GO:0003700">
    <property type="term" value="F:DNA-binding transcription factor activity"/>
    <property type="evidence" value="ECO:0007669"/>
    <property type="project" value="TreeGrafter"/>
</dbReference>
<dbReference type="EMBL" id="JBDFQZ010000001">
    <property type="protein sequence ID" value="KAK9756515.1"/>
    <property type="molecule type" value="Genomic_DNA"/>
</dbReference>
<feature type="region of interest" description="Disordered" evidence="5">
    <location>
        <begin position="121"/>
        <end position="141"/>
    </location>
</feature>
<evidence type="ECO:0000256" key="4">
    <source>
        <dbReference type="ARBA" id="ARBA00023242"/>
    </source>
</evidence>
<proteinExistence type="predicted"/>
<dbReference type="Proteomes" id="UP001443914">
    <property type="component" value="Unassembled WGS sequence"/>
</dbReference>
<dbReference type="PANTHER" id="PTHR12565:SF312">
    <property type="entry name" value="TRANSCRIPTION FACTOR BHLH74"/>
    <property type="match status" value="1"/>
</dbReference>
<dbReference type="GO" id="GO:0005634">
    <property type="term" value="C:nucleus"/>
    <property type="evidence" value="ECO:0007669"/>
    <property type="project" value="UniProtKB-SubCell"/>
</dbReference>
<evidence type="ECO:0000256" key="5">
    <source>
        <dbReference type="SAM" id="MobiDB-lite"/>
    </source>
</evidence>
<dbReference type="GO" id="GO:0046983">
    <property type="term" value="F:protein dimerization activity"/>
    <property type="evidence" value="ECO:0007669"/>
    <property type="project" value="InterPro"/>
</dbReference>
<feature type="region of interest" description="Disordered" evidence="5">
    <location>
        <begin position="156"/>
        <end position="236"/>
    </location>
</feature>
<organism evidence="7 8">
    <name type="scientific">Saponaria officinalis</name>
    <name type="common">Common soapwort</name>
    <name type="synonym">Lychnis saponaria</name>
    <dbReference type="NCBI Taxonomy" id="3572"/>
    <lineage>
        <taxon>Eukaryota</taxon>
        <taxon>Viridiplantae</taxon>
        <taxon>Streptophyta</taxon>
        <taxon>Embryophyta</taxon>
        <taxon>Tracheophyta</taxon>
        <taxon>Spermatophyta</taxon>
        <taxon>Magnoliopsida</taxon>
        <taxon>eudicotyledons</taxon>
        <taxon>Gunneridae</taxon>
        <taxon>Pentapetalae</taxon>
        <taxon>Caryophyllales</taxon>
        <taxon>Caryophyllaceae</taxon>
        <taxon>Caryophylleae</taxon>
        <taxon>Saponaria</taxon>
    </lineage>
</organism>
<dbReference type="SMART" id="SM00353">
    <property type="entry name" value="HLH"/>
    <property type="match status" value="1"/>
</dbReference>